<dbReference type="PANTHER" id="PTHR10730">
    <property type="entry name" value="PROCOLLAGEN-LYSINE,2-OXOGLUTARATE 5-DIOXYGENASE/GLYCOSYLTRANSFERASE 25 FAMILY MEMBER"/>
    <property type="match status" value="1"/>
</dbReference>
<evidence type="ECO:0000256" key="1">
    <source>
        <dbReference type="ARBA" id="ARBA00001961"/>
    </source>
</evidence>
<evidence type="ECO:0000313" key="10">
    <source>
        <dbReference type="Proteomes" id="UP000291343"/>
    </source>
</evidence>
<dbReference type="Proteomes" id="UP000291343">
    <property type="component" value="Unassembled WGS sequence"/>
</dbReference>
<dbReference type="InterPro" id="IPR005123">
    <property type="entry name" value="Oxoglu/Fe-dep_dioxygenase_dom"/>
</dbReference>
<keyword evidence="10" id="KW-1185">Reference proteome</keyword>
<evidence type="ECO:0000256" key="7">
    <source>
        <dbReference type="ARBA" id="ARBA00023180"/>
    </source>
</evidence>
<dbReference type="Pfam" id="PF03171">
    <property type="entry name" value="2OG-FeII_Oxy"/>
    <property type="match status" value="1"/>
</dbReference>
<dbReference type="InterPro" id="IPR057589">
    <property type="entry name" value="GT_PLOD"/>
</dbReference>
<dbReference type="InterPro" id="IPR044861">
    <property type="entry name" value="IPNS-like_FE2OG_OXY"/>
</dbReference>
<dbReference type="AlphaFoldDB" id="A0A482WT56"/>
<keyword evidence="3" id="KW-0732">Signal</keyword>
<gene>
    <name evidence="9" type="ORF">LSTR_LSTR009562</name>
</gene>
<dbReference type="Pfam" id="PF25342">
    <property type="entry name" value="GT_PLOD"/>
    <property type="match status" value="1"/>
</dbReference>
<dbReference type="InterPro" id="IPR050757">
    <property type="entry name" value="Collagen_mod_GT25"/>
</dbReference>
<dbReference type="Gene3D" id="2.60.120.620">
    <property type="entry name" value="q2cbj1_9rhob like domain"/>
    <property type="match status" value="1"/>
</dbReference>
<dbReference type="FunCoup" id="A0A482WT56">
    <property type="interactions" value="384"/>
</dbReference>
<dbReference type="SMR" id="A0A482WT56"/>
<dbReference type="InterPro" id="IPR006620">
    <property type="entry name" value="Pro_4_hyd_alph"/>
</dbReference>
<evidence type="ECO:0000256" key="3">
    <source>
        <dbReference type="ARBA" id="ARBA00022729"/>
    </source>
</evidence>
<name>A0A482WT56_LAOST</name>
<evidence type="ECO:0000256" key="6">
    <source>
        <dbReference type="ARBA" id="ARBA00023004"/>
    </source>
</evidence>
<dbReference type="GO" id="GO:0031418">
    <property type="term" value="F:L-ascorbic acid binding"/>
    <property type="evidence" value="ECO:0007669"/>
    <property type="project" value="InterPro"/>
</dbReference>
<evidence type="ECO:0000313" key="9">
    <source>
        <dbReference type="EMBL" id="RZF36466.1"/>
    </source>
</evidence>
<dbReference type="InParanoid" id="A0A482WT56"/>
<dbReference type="PANTHER" id="PTHR10730:SF45">
    <property type="entry name" value="PROCOLLAGEN-LYSINE,2-OXOGLUTARATE 5-DIOXYGENASE"/>
    <property type="match status" value="1"/>
</dbReference>
<proteinExistence type="predicted"/>
<dbReference type="GO" id="GO:0005506">
    <property type="term" value="F:iron ion binding"/>
    <property type="evidence" value="ECO:0007669"/>
    <property type="project" value="InterPro"/>
</dbReference>
<keyword evidence="7" id="KW-0325">Glycoprotein</keyword>
<dbReference type="Pfam" id="PF25238">
    <property type="entry name" value="OGFOD2-like"/>
    <property type="match status" value="1"/>
</dbReference>
<dbReference type="GO" id="GO:0005783">
    <property type="term" value="C:endoplasmic reticulum"/>
    <property type="evidence" value="ECO:0007669"/>
    <property type="project" value="TreeGrafter"/>
</dbReference>
<comment type="cofactor">
    <cofactor evidence="1">
        <name>L-ascorbate</name>
        <dbReference type="ChEBI" id="CHEBI:38290"/>
    </cofactor>
</comment>
<organism evidence="9 10">
    <name type="scientific">Laodelphax striatellus</name>
    <name type="common">Small brown planthopper</name>
    <name type="synonym">Delphax striatella</name>
    <dbReference type="NCBI Taxonomy" id="195883"/>
    <lineage>
        <taxon>Eukaryota</taxon>
        <taxon>Metazoa</taxon>
        <taxon>Ecdysozoa</taxon>
        <taxon>Arthropoda</taxon>
        <taxon>Hexapoda</taxon>
        <taxon>Insecta</taxon>
        <taxon>Pterygota</taxon>
        <taxon>Neoptera</taxon>
        <taxon>Paraneoptera</taxon>
        <taxon>Hemiptera</taxon>
        <taxon>Auchenorrhyncha</taxon>
        <taxon>Fulgoroidea</taxon>
        <taxon>Delphacidae</taxon>
        <taxon>Criomorphinae</taxon>
        <taxon>Laodelphax</taxon>
    </lineage>
</organism>
<dbReference type="STRING" id="195883.A0A482WT56"/>
<evidence type="ECO:0000259" key="8">
    <source>
        <dbReference type="PROSITE" id="PS51471"/>
    </source>
</evidence>
<dbReference type="EMBL" id="QKKF02026398">
    <property type="protein sequence ID" value="RZF36466.1"/>
    <property type="molecule type" value="Genomic_DNA"/>
</dbReference>
<dbReference type="GO" id="GO:0008475">
    <property type="term" value="F:procollagen-lysine 5-dioxygenase activity"/>
    <property type="evidence" value="ECO:0007669"/>
    <property type="project" value="TreeGrafter"/>
</dbReference>
<reference evidence="9 10" key="1">
    <citation type="journal article" date="2017" name="Gigascience">
        <title>Genome sequence of the small brown planthopper, Laodelphax striatellus.</title>
        <authorList>
            <person name="Zhu J."/>
            <person name="Jiang F."/>
            <person name="Wang X."/>
            <person name="Yang P."/>
            <person name="Bao Y."/>
            <person name="Zhao W."/>
            <person name="Wang W."/>
            <person name="Lu H."/>
            <person name="Wang Q."/>
            <person name="Cui N."/>
            <person name="Li J."/>
            <person name="Chen X."/>
            <person name="Luo L."/>
            <person name="Yu J."/>
            <person name="Kang L."/>
            <person name="Cui F."/>
        </authorList>
    </citation>
    <scope>NUCLEOTIDE SEQUENCE [LARGE SCALE GENOMIC DNA]</scope>
    <source>
        <strain evidence="9">Lst14</strain>
    </source>
</reference>
<comment type="caution">
    <text evidence="9">The sequence shown here is derived from an EMBL/GenBank/DDBJ whole genome shotgun (WGS) entry which is preliminary data.</text>
</comment>
<keyword evidence="5" id="KW-0560">Oxidoreductase</keyword>
<feature type="domain" description="Fe2OG dioxygenase" evidence="8">
    <location>
        <begin position="563"/>
        <end position="656"/>
    </location>
</feature>
<dbReference type="PROSITE" id="PS51471">
    <property type="entry name" value="FE2OG_OXY"/>
    <property type="match status" value="1"/>
</dbReference>
<dbReference type="SMART" id="SM00702">
    <property type="entry name" value="P4Hc"/>
    <property type="match status" value="1"/>
</dbReference>
<accession>A0A482WT56</accession>
<sequence length="656" mass="77117">MHSTGGGYKVNLLKEELQKYKDDENKIIMFTDSYDVIINGAMKNIIYRFKQLEARIVFSAESTCWPDESLAESYPATESKYKYLNSGGYIGYAADLYNLLSTAPIANKDDDQLFLTKLFLKTEIREKYRIKLDYKSSIFQNLYNALDDIEMRLDDVFSYTENNKYGTIPIVIHGNGRSKFALSTVGNYIANSWNEAQGCLVCSENRLQLPKDEDDYPEVLLAVFVSVPTPFIEEFFQKIENLDYPKKKIHLFMYNMVPYHSEEVDKFTSIAFEKYSSLKKILPSDKIGEAEARKLALKQWKVKKCDYYFNVDSYVHIDNSETLKRLIEQNRQILAPMVVRPYKAWSNFWGALTKEGYYQRSFDYMSIGYGDRRGVWNVPYISSAYLLNSTLLKKHKPNYELDDLDVDMSFSKNFRDQGVFMYVDNTVEYGHLIDPYSFDVKRKHPDMYELINNRYDWEQRYLHPEYMKNLDPNTTIAQPCPDVYWFPVTSPRFWKELIEIVENFGEWSDGSNKDERLPGGYENVPTRDIHMNQVGYERSWLELLQQYVRPIQEKVFIGYFHDPPRSLMNFVVRYRPDEQPLLRPHHDSSTYTVNLALNRPKIDYEGGGCKFIRYNCSVENTKIGWMLMHPGRLTHYHEGLLVTKGTRYIMISFVDP</sequence>
<keyword evidence="4" id="KW-0223">Dioxygenase</keyword>
<evidence type="ECO:0000256" key="5">
    <source>
        <dbReference type="ARBA" id="ARBA00023002"/>
    </source>
</evidence>
<evidence type="ECO:0000256" key="2">
    <source>
        <dbReference type="ARBA" id="ARBA00022723"/>
    </source>
</evidence>
<keyword evidence="6" id="KW-0408">Iron</keyword>
<dbReference type="OrthoDB" id="69177at2759"/>
<protein>
    <recommendedName>
        <fullName evidence="8">Fe2OG dioxygenase domain-containing protein</fullName>
    </recommendedName>
</protein>
<keyword evidence="2" id="KW-0479">Metal-binding</keyword>
<evidence type="ECO:0000256" key="4">
    <source>
        <dbReference type="ARBA" id="ARBA00022964"/>
    </source>
</evidence>